<keyword evidence="1" id="KW-0805">Transcription regulation</keyword>
<sequence>MEEEKISRREMKKIQSRKAILDSAASLFQSRGLEDVAIADIMSGAELGIGTFYNYFDSKDDVLMELLGRIMKELGERVRVLSEEQKPVTEILRELLLAAARLLGENRYVLPLFLRAAQQATLLKRSETSVSAPPFTVLFTRLVEEGQAKGEFRCDIPTAIISELFHSLFQAAAFSKLELSFEENVRLKLGLILDGMRVIEKQEEQKE</sequence>
<dbReference type="InterPro" id="IPR036271">
    <property type="entry name" value="Tet_transcr_reg_TetR-rel_C_sf"/>
</dbReference>
<dbReference type="STRING" id="546271.Selsp_1770"/>
<dbReference type="EMBL" id="CP002637">
    <property type="protein sequence ID" value="AEC00726.1"/>
    <property type="molecule type" value="Genomic_DNA"/>
</dbReference>
<dbReference type="PRINTS" id="PR00455">
    <property type="entry name" value="HTHTETR"/>
</dbReference>
<evidence type="ECO:0000256" key="4">
    <source>
        <dbReference type="PROSITE-ProRule" id="PRU00335"/>
    </source>
</evidence>
<keyword evidence="3" id="KW-0804">Transcription</keyword>
<evidence type="ECO:0000313" key="8">
    <source>
        <dbReference type="Proteomes" id="UP000003505"/>
    </source>
</evidence>
<dbReference type="HOGENOM" id="CLU_069356_12_2_9"/>
<evidence type="ECO:0000256" key="2">
    <source>
        <dbReference type="ARBA" id="ARBA00023125"/>
    </source>
</evidence>
<evidence type="ECO:0000313" key="7">
    <source>
        <dbReference type="EMBL" id="EEX78205.1"/>
    </source>
</evidence>
<dbReference type="Proteomes" id="UP000003505">
    <property type="component" value="Unassembled WGS sequence"/>
</dbReference>
<dbReference type="AlphaFoldDB" id="C9LSG5"/>
<accession>C9LSG5</accession>
<feature type="DNA-binding region" description="H-T-H motif" evidence="4">
    <location>
        <begin position="37"/>
        <end position="56"/>
    </location>
</feature>
<name>C9LSG5_SELS3</name>
<evidence type="ECO:0000313" key="6">
    <source>
        <dbReference type="EMBL" id="AEC00726.1"/>
    </source>
</evidence>
<protein>
    <submittedName>
        <fullName evidence="6">Regulatory protein TetR</fullName>
    </submittedName>
    <submittedName>
        <fullName evidence="7">Transcriptional regulator, TetR family</fullName>
    </submittedName>
</protein>
<dbReference type="PANTHER" id="PTHR30055">
    <property type="entry name" value="HTH-TYPE TRANSCRIPTIONAL REGULATOR RUTR"/>
    <property type="match status" value="1"/>
</dbReference>
<dbReference type="RefSeq" id="WP_006191177.1">
    <property type="nucleotide sequence ID" value="NC_015437.1"/>
</dbReference>
<reference evidence="6 9" key="2">
    <citation type="submission" date="2011-04" db="EMBL/GenBank/DDBJ databases">
        <title>The complete genome of Selenomonas sputigena DSM 20758.</title>
        <authorList>
            <consortium name="US DOE Joint Genome Institute (JGI-PGF)"/>
            <person name="Lucas S."/>
            <person name="Copeland A."/>
            <person name="Lapidus A."/>
            <person name="Bruce D."/>
            <person name="Goodwin L."/>
            <person name="Pitluck S."/>
            <person name="Peters L."/>
            <person name="Kyrpides N."/>
            <person name="Mavromatis K."/>
            <person name="Ivanova N."/>
            <person name="Ovchinnikova G."/>
            <person name="Teshima H."/>
            <person name="Detter J.C."/>
            <person name="Tapia R."/>
            <person name="Han C."/>
            <person name="Land M."/>
            <person name="Hauser L."/>
            <person name="Markowitz V."/>
            <person name="Cheng J.-F."/>
            <person name="Hugenholtz P."/>
            <person name="Woyke T."/>
            <person name="Wu D."/>
            <person name="Gronow S."/>
            <person name="Wellnitz S."/>
            <person name="Schneider S."/>
            <person name="Klenk H.-P."/>
            <person name="Eisen J.A."/>
        </authorList>
    </citation>
    <scope>NUCLEOTIDE SEQUENCE [LARGE SCALE GENOMIC DNA]</scope>
    <source>
        <strain evidence="6">ATCC 35185</strain>
        <strain evidence="9">ATCC 35185 / DSM 20758 / VPI D19B-28</strain>
    </source>
</reference>
<evidence type="ECO:0000313" key="9">
    <source>
        <dbReference type="Proteomes" id="UP000011124"/>
    </source>
</evidence>
<dbReference type="InterPro" id="IPR001647">
    <property type="entry name" value="HTH_TetR"/>
</dbReference>
<reference evidence="7 8" key="1">
    <citation type="submission" date="2009-09" db="EMBL/GenBank/DDBJ databases">
        <authorList>
            <person name="Weinstock G."/>
            <person name="Sodergren E."/>
            <person name="Clifton S."/>
            <person name="Fulton L."/>
            <person name="Fulton B."/>
            <person name="Courtney L."/>
            <person name="Fronick C."/>
            <person name="Harrison M."/>
            <person name="Strong C."/>
            <person name="Farmer C."/>
            <person name="Delahaunty K."/>
            <person name="Markovic C."/>
            <person name="Hall O."/>
            <person name="Minx P."/>
            <person name="Tomlinson C."/>
            <person name="Mitreva M."/>
            <person name="Nelson J."/>
            <person name="Hou S."/>
            <person name="Wollam A."/>
            <person name="Pepin K.H."/>
            <person name="Johnson M."/>
            <person name="Bhonagiri V."/>
            <person name="Nash W.E."/>
            <person name="Warren W."/>
            <person name="Chinwalla A."/>
            <person name="Mardis E.R."/>
            <person name="Wilson R.K."/>
        </authorList>
    </citation>
    <scope>NUCLEOTIDE SEQUENCE [LARGE SCALE GENOMIC DNA]</scope>
    <source>
        <strain evidence="7">ATCC 35185</strain>
        <strain evidence="8">ATCC 35185 / DSM 20758 / VPI D19B-28</strain>
    </source>
</reference>
<dbReference type="Pfam" id="PF00440">
    <property type="entry name" value="TetR_N"/>
    <property type="match status" value="1"/>
</dbReference>
<dbReference type="Gene3D" id="1.10.357.10">
    <property type="entry name" value="Tetracycline Repressor, domain 2"/>
    <property type="match status" value="1"/>
</dbReference>
<evidence type="ECO:0000256" key="3">
    <source>
        <dbReference type="ARBA" id="ARBA00023163"/>
    </source>
</evidence>
<dbReference type="EMBL" id="ACKP02000010">
    <property type="protein sequence ID" value="EEX78205.1"/>
    <property type="molecule type" value="Genomic_DNA"/>
</dbReference>
<organism evidence="7 8">
    <name type="scientific">Selenomonas sputigena (strain ATCC 35185 / DSM 20758 / CCUG 44933 / VPI D19B-28)</name>
    <dbReference type="NCBI Taxonomy" id="546271"/>
    <lineage>
        <taxon>Bacteria</taxon>
        <taxon>Bacillati</taxon>
        <taxon>Bacillota</taxon>
        <taxon>Negativicutes</taxon>
        <taxon>Selenomonadales</taxon>
        <taxon>Selenomonadaceae</taxon>
        <taxon>Selenomonas</taxon>
    </lineage>
</organism>
<dbReference type="SUPFAM" id="SSF48498">
    <property type="entry name" value="Tetracyclin repressor-like, C-terminal domain"/>
    <property type="match status" value="1"/>
</dbReference>
<dbReference type="PANTHER" id="PTHR30055:SF234">
    <property type="entry name" value="HTH-TYPE TRANSCRIPTIONAL REGULATOR BETI"/>
    <property type="match status" value="1"/>
</dbReference>
<dbReference type="KEGG" id="ssg:Selsp_1770"/>
<dbReference type="Proteomes" id="UP000011124">
    <property type="component" value="Chromosome"/>
</dbReference>
<dbReference type="eggNOG" id="COG1309">
    <property type="taxonomic scope" value="Bacteria"/>
</dbReference>
<gene>
    <name evidence="6" type="ordered locus">Selsp_1770</name>
    <name evidence="7" type="ORF">SELSPUOL_00390</name>
</gene>
<dbReference type="InterPro" id="IPR050109">
    <property type="entry name" value="HTH-type_TetR-like_transc_reg"/>
</dbReference>
<dbReference type="GO" id="GO:0003700">
    <property type="term" value="F:DNA-binding transcription factor activity"/>
    <property type="evidence" value="ECO:0007669"/>
    <property type="project" value="TreeGrafter"/>
</dbReference>
<evidence type="ECO:0000256" key="1">
    <source>
        <dbReference type="ARBA" id="ARBA00023015"/>
    </source>
</evidence>
<dbReference type="PROSITE" id="PS50977">
    <property type="entry name" value="HTH_TETR_2"/>
    <property type="match status" value="1"/>
</dbReference>
<dbReference type="SUPFAM" id="SSF46689">
    <property type="entry name" value="Homeodomain-like"/>
    <property type="match status" value="1"/>
</dbReference>
<keyword evidence="2 4" id="KW-0238">DNA-binding</keyword>
<dbReference type="InterPro" id="IPR009057">
    <property type="entry name" value="Homeodomain-like_sf"/>
</dbReference>
<keyword evidence="9" id="KW-1185">Reference proteome</keyword>
<dbReference type="GO" id="GO:0000976">
    <property type="term" value="F:transcription cis-regulatory region binding"/>
    <property type="evidence" value="ECO:0007669"/>
    <property type="project" value="TreeGrafter"/>
</dbReference>
<proteinExistence type="predicted"/>
<dbReference type="OrthoDB" id="268339at2"/>
<feature type="domain" description="HTH tetR-type" evidence="5">
    <location>
        <begin position="14"/>
        <end position="74"/>
    </location>
</feature>
<evidence type="ECO:0000259" key="5">
    <source>
        <dbReference type="PROSITE" id="PS50977"/>
    </source>
</evidence>